<keyword evidence="3 5" id="KW-0456">Lyase</keyword>
<dbReference type="EMBL" id="AP025314">
    <property type="protein sequence ID" value="BDD09135.1"/>
    <property type="molecule type" value="Genomic_DNA"/>
</dbReference>
<evidence type="ECO:0000256" key="3">
    <source>
        <dbReference type="ARBA" id="ARBA00023239"/>
    </source>
</evidence>
<dbReference type="Gene3D" id="3.20.20.70">
    <property type="entry name" value="Aldolase class I"/>
    <property type="match status" value="1"/>
</dbReference>
<dbReference type="RefSeq" id="WP_338394351.1">
    <property type="nucleotide sequence ID" value="NZ_AP025314.1"/>
</dbReference>
<proteinExistence type="inferred from homology"/>
<dbReference type="GO" id="GO:0046951">
    <property type="term" value="P:ketone body biosynthetic process"/>
    <property type="evidence" value="ECO:0007669"/>
    <property type="project" value="TreeGrafter"/>
</dbReference>
<dbReference type="InterPro" id="IPR013785">
    <property type="entry name" value="Aldolase_TIM"/>
</dbReference>
<evidence type="ECO:0000259" key="4">
    <source>
        <dbReference type="PROSITE" id="PS50991"/>
    </source>
</evidence>
<gene>
    <name evidence="5" type="primary">mvaB</name>
    <name evidence="5" type="ORF">FUAX_15670</name>
</gene>
<accession>A0AAU9DA16</accession>
<protein>
    <submittedName>
        <fullName evidence="5">Hydroxymethylglutaryl-CoA lyase</fullName>
    </submittedName>
</protein>
<evidence type="ECO:0000313" key="5">
    <source>
        <dbReference type="EMBL" id="BDD09135.1"/>
    </source>
</evidence>
<dbReference type="GO" id="GO:0046872">
    <property type="term" value="F:metal ion binding"/>
    <property type="evidence" value="ECO:0007669"/>
    <property type="project" value="UniProtKB-KW"/>
</dbReference>
<organism evidence="5 6">
    <name type="scientific">Fulvitalea axinellae</name>
    <dbReference type="NCBI Taxonomy" id="1182444"/>
    <lineage>
        <taxon>Bacteria</taxon>
        <taxon>Pseudomonadati</taxon>
        <taxon>Bacteroidota</taxon>
        <taxon>Cytophagia</taxon>
        <taxon>Cytophagales</taxon>
        <taxon>Persicobacteraceae</taxon>
        <taxon>Fulvitalea</taxon>
    </lineage>
</organism>
<dbReference type="KEGG" id="fax:FUAX_15670"/>
<dbReference type="InterPro" id="IPR043594">
    <property type="entry name" value="HMGL"/>
</dbReference>
<dbReference type="GO" id="GO:0006552">
    <property type="term" value="P:L-leucine catabolic process"/>
    <property type="evidence" value="ECO:0007669"/>
    <property type="project" value="TreeGrafter"/>
</dbReference>
<dbReference type="CDD" id="cd07938">
    <property type="entry name" value="DRE_TIM_HMGL"/>
    <property type="match status" value="1"/>
</dbReference>
<dbReference type="GO" id="GO:0004419">
    <property type="term" value="F:hydroxymethylglutaryl-CoA lyase activity"/>
    <property type="evidence" value="ECO:0007669"/>
    <property type="project" value="TreeGrafter"/>
</dbReference>
<keyword evidence="2" id="KW-0479">Metal-binding</keyword>
<dbReference type="SUPFAM" id="SSF51569">
    <property type="entry name" value="Aldolase"/>
    <property type="match status" value="1"/>
</dbReference>
<dbReference type="PANTHER" id="PTHR42738:SF7">
    <property type="entry name" value="HYDROXYMETHYLGLUTARYL-COA LYASE"/>
    <property type="match status" value="1"/>
</dbReference>
<dbReference type="Pfam" id="PF00682">
    <property type="entry name" value="HMGL-like"/>
    <property type="match status" value="1"/>
</dbReference>
<evidence type="ECO:0000313" key="6">
    <source>
        <dbReference type="Proteomes" id="UP001348817"/>
    </source>
</evidence>
<dbReference type="PANTHER" id="PTHR42738">
    <property type="entry name" value="HYDROXYMETHYLGLUTARYL-COA LYASE"/>
    <property type="match status" value="1"/>
</dbReference>
<dbReference type="PROSITE" id="PS50991">
    <property type="entry name" value="PYR_CT"/>
    <property type="match status" value="1"/>
</dbReference>
<reference evidence="5 6" key="1">
    <citation type="submission" date="2021-12" db="EMBL/GenBank/DDBJ databases">
        <title>Genome sequencing of bacteria with rrn-lacking chromosome and rrn-plasmid.</title>
        <authorList>
            <person name="Anda M."/>
            <person name="Iwasaki W."/>
        </authorList>
    </citation>
    <scope>NUCLEOTIDE SEQUENCE [LARGE SCALE GENOMIC DNA]</scope>
    <source>
        <strain evidence="5 6">DSM 100852</strain>
    </source>
</reference>
<feature type="domain" description="Pyruvate carboxyltransferase" evidence="4">
    <location>
        <begin position="6"/>
        <end position="276"/>
    </location>
</feature>
<name>A0AAU9DA16_9BACT</name>
<evidence type="ECO:0000256" key="1">
    <source>
        <dbReference type="ARBA" id="ARBA00009405"/>
    </source>
</evidence>
<sequence>MTKTNRVKITECPRDAMQGLLAFVPTELKIKYLSALANTGFDTLDFTSFVSPKAIPQMRDASEVTEALSESKTDTELLAIVANLRGAQDASNFPGIDTLGYPFSVSETFQLKNTKKNREESLELVKRILEVTYQSNKKLRVYLSMAFGNPYGEEWSPAIVLEYASKLIEMGVHELALSDTTGTGTPSTIEPLFAHATESFPDAIWMAHLHATPKASVTNIEATLKAGCRYFDSALGGYGGCPMAKDDLTGNIATETLIATLDKQGISHNIDTEKLKEAQKIASEIFV</sequence>
<dbReference type="InterPro" id="IPR000891">
    <property type="entry name" value="PYR_CT"/>
</dbReference>
<dbReference type="AlphaFoldDB" id="A0AAU9DA16"/>
<comment type="similarity">
    <text evidence="1">Belongs to the HMG-CoA lyase family.</text>
</comment>
<dbReference type="Proteomes" id="UP001348817">
    <property type="component" value="Chromosome"/>
</dbReference>
<keyword evidence="6" id="KW-1185">Reference proteome</keyword>
<evidence type="ECO:0000256" key="2">
    <source>
        <dbReference type="ARBA" id="ARBA00022723"/>
    </source>
</evidence>